<evidence type="ECO:0000313" key="3">
    <source>
        <dbReference type="Proteomes" id="UP000223596"/>
    </source>
</evidence>
<dbReference type="SUPFAM" id="SSF141371">
    <property type="entry name" value="PilZ domain-like"/>
    <property type="match status" value="1"/>
</dbReference>
<dbReference type="EMBL" id="PDBW01000001">
    <property type="protein sequence ID" value="PFH03414.1"/>
    <property type="molecule type" value="Genomic_DNA"/>
</dbReference>
<dbReference type="RefSeq" id="WP_003512113.1">
    <property type="nucleotide sequence ID" value="NZ_CP013828.1"/>
</dbReference>
<comment type="caution">
    <text evidence="2">The sequence shown here is derived from an EMBL/GenBank/DDBJ whole genome shotgun (WGS) entry which is preliminary data.</text>
</comment>
<dbReference type="GO" id="GO:0035438">
    <property type="term" value="F:cyclic-di-GMP binding"/>
    <property type="evidence" value="ECO:0007669"/>
    <property type="project" value="InterPro"/>
</dbReference>
<evidence type="ECO:0000313" key="2">
    <source>
        <dbReference type="EMBL" id="PFH03414.1"/>
    </source>
</evidence>
<name>A0AB36THU2_ACETH</name>
<gene>
    <name evidence="2" type="ORF">M972_112224</name>
</gene>
<feature type="domain" description="PilZ" evidence="1">
    <location>
        <begin position="90"/>
        <end position="187"/>
    </location>
</feature>
<organism evidence="2 3">
    <name type="scientific">Acetivibrio thermocellus AD2</name>
    <dbReference type="NCBI Taxonomy" id="1138384"/>
    <lineage>
        <taxon>Bacteria</taxon>
        <taxon>Bacillati</taxon>
        <taxon>Bacillota</taxon>
        <taxon>Clostridia</taxon>
        <taxon>Eubacteriales</taxon>
        <taxon>Oscillospiraceae</taxon>
        <taxon>Acetivibrio</taxon>
    </lineage>
</organism>
<dbReference type="Proteomes" id="UP000223596">
    <property type="component" value="Unassembled WGS sequence"/>
</dbReference>
<dbReference type="AlphaFoldDB" id="A0AB36THU2"/>
<sequence length="213" mass="24725">MEIKVGDLVSIRHFSGTKLFKSLVLESNNDEVLLKLTEDIALLNCSIGDPIVLGCELEENVYISSCTTLNVDKQQNTLKLKIDNYETTSNKRLFVRFPVSLYAEARIGESNKKYLAIVKNISFNGMMIHTKEDFPLFQELKFDIHADIPIHLKATIIRKVKDEYNYEYGLKINYTDVHTPNLLKKYLILLKKEQEEFIKKFKEEQNDTPQDTK</sequence>
<dbReference type="InterPro" id="IPR009875">
    <property type="entry name" value="PilZ_domain"/>
</dbReference>
<accession>A0AB36THU2</accession>
<proteinExistence type="predicted"/>
<protein>
    <submittedName>
        <fullName evidence="2">PilZ domain-containing protein</fullName>
    </submittedName>
</protein>
<evidence type="ECO:0000259" key="1">
    <source>
        <dbReference type="Pfam" id="PF07238"/>
    </source>
</evidence>
<dbReference type="Gene3D" id="2.40.10.220">
    <property type="entry name" value="predicted glycosyltransferase like domains"/>
    <property type="match status" value="1"/>
</dbReference>
<dbReference type="GeneID" id="35803781"/>
<dbReference type="Pfam" id="PF07238">
    <property type="entry name" value="PilZ"/>
    <property type="match status" value="1"/>
</dbReference>
<reference evidence="2 3" key="1">
    <citation type="submission" date="2017-09" db="EMBL/GenBank/DDBJ databases">
        <title>Evaluation of Pacific Biosciences Sequencing Technology to Finishing C. thermocellum Genome Sequences.</title>
        <authorList>
            <person name="Brown S."/>
        </authorList>
    </citation>
    <scope>NUCLEOTIDE SEQUENCE [LARGE SCALE GENOMIC DNA]</scope>
    <source>
        <strain evidence="2 3">AD2</strain>
    </source>
</reference>